<evidence type="ECO:0000313" key="2">
    <source>
        <dbReference type="EMBL" id="OQQ91319.1"/>
    </source>
</evidence>
<reference evidence="2 3" key="1">
    <citation type="submission" date="2017-03" db="EMBL/GenBank/DDBJ databases">
        <title>Phylogenomics and comparative genomics of Lactobacillus salivarius, a mammalian gut commensal.</title>
        <authorList>
            <person name="Harris H.M."/>
        </authorList>
    </citation>
    <scope>NUCLEOTIDE SEQUENCE [LARGE SCALE GENOMIC DNA]</scope>
    <source>
        <strain evidence="2 3">JCM 1047</strain>
    </source>
</reference>
<protein>
    <submittedName>
        <fullName evidence="2">Uncharacterized protein</fullName>
    </submittedName>
</protein>
<feature type="chain" id="PRO_5012031664" evidence="1">
    <location>
        <begin position="19"/>
        <end position="150"/>
    </location>
</feature>
<comment type="caution">
    <text evidence="2">The sequence shown here is derived from an EMBL/GenBank/DDBJ whole genome shotgun (WGS) entry which is preliminary data.</text>
</comment>
<feature type="signal peptide" evidence="1">
    <location>
        <begin position="1"/>
        <end position="18"/>
    </location>
</feature>
<dbReference type="AlphaFoldDB" id="A0A1V9RE79"/>
<dbReference type="Proteomes" id="UP000192575">
    <property type="component" value="Unassembled WGS sequence"/>
</dbReference>
<gene>
    <name evidence="2" type="ORF">B6U56_02605</name>
</gene>
<accession>A0A1V9RE79</accession>
<sequence length="150" mass="16485">MRKAITYMSLLTLGIAIGASNFSSLNNNNTYVFAKKVSKKHKKKSKSKLSKTFKQSVETMVNNLNQQSGDTLSITKIKYPGSYGVKYVVDRNQWNNLSDTDKSTFADGIFDDTTKIASMTSQPTPGVTIVDDTNTVLSRSKLGGGMKIIE</sequence>
<proteinExistence type="predicted"/>
<keyword evidence="1" id="KW-0732">Signal</keyword>
<evidence type="ECO:0000313" key="3">
    <source>
        <dbReference type="Proteomes" id="UP000192575"/>
    </source>
</evidence>
<name>A0A1V9RE79_9LACO</name>
<evidence type="ECO:0000256" key="1">
    <source>
        <dbReference type="SAM" id="SignalP"/>
    </source>
</evidence>
<dbReference type="EMBL" id="NBEF01000014">
    <property type="protein sequence ID" value="OQQ91319.1"/>
    <property type="molecule type" value="Genomic_DNA"/>
</dbReference>
<dbReference type="RefSeq" id="WP_081533848.1">
    <property type="nucleotide sequence ID" value="NZ_NBEF01000014.1"/>
</dbReference>
<organism evidence="2 3">
    <name type="scientific">Ligilactobacillus salivarius</name>
    <dbReference type="NCBI Taxonomy" id="1624"/>
    <lineage>
        <taxon>Bacteria</taxon>
        <taxon>Bacillati</taxon>
        <taxon>Bacillota</taxon>
        <taxon>Bacilli</taxon>
        <taxon>Lactobacillales</taxon>
        <taxon>Lactobacillaceae</taxon>
        <taxon>Ligilactobacillus</taxon>
    </lineage>
</organism>